<comment type="similarity">
    <text evidence="2 8">Belongs to the EMC4 family.</text>
</comment>
<dbReference type="PIRSF" id="PIRSF017207">
    <property type="entry name" value="UCP017207_TM-p85"/>
    <property type="match status" value="1"/>
</dbReference>
<evidence type="ECO:0000256" key="4">
    <source>
        <dbReference type="ARBA" id="ARBA00022692"/>
    </source>
</evidence>
<evidence type="ECO:0000256" key="9">
    <source>
        <dbReference type="SAM" id="Phobius"/>
    </source>
</evidence>
<evidence type="ECO:0000256" key="7">
    <source>
        <dbReference type="ARBA" id="ARBA00023136"/>
    </source>
</evidence>
<reference evidence="10 11" key="1">
    <citation type="submission" date="2023-10" db="EMBL/GenBank/DDBJ databases">
        <title>Draft Genome Sequence of Candida saopaulonensis from a very Premature Infant with Sepsis.</title>
        <authorList>
            <person name="Ning Y."/>
            <person name="Dai R."/>
            <person name="Xiao M."/>
            <person name="Xu Y."/>
            <person name="Yan Q."/>
            <person name="Zhang L."/>
        </authorList>
    </citation>
    <scope>NUCLEOTIDE SEQUENCE [LARGE SCALE GENOMIC DNA]</scope>
    <source>
        <strain evidence="10 11">19XY460</strain>
    </source>
</reference>
<dbReference type="GeneID" id="88172952"/>
<evidence type="ECO:0000313" key="10">
    <source>
        <dbReference type="EMBL" id="WPK24608.1"/>
    </source>
</evidence>
<accession>A0AAX4H7R9</accession>
<keyword evidence="4 9" id="KW-0812">Transmembrane</keyword>
<evidence type="ECO:0000313" key="11">
    <source>
        <dbReference type="Proteomes" id="UP001338582"/>
    </source>
</evidence>
<feature type="transmembrane region" description="Helical" evidence="9">
    <location>
        <begin position="117"/>
        <end position="138"/>
    </location>
</feature>
<feature type="transmembrane region" description="Helical" evidence="9">
    <location>
        <begin position="79"/>
        <end position="97"/>
    </location>
</feature>
<gene>
    <name evidence="10" type="ORF">PUMCH_001887</name>
</gene>
<dbReference type="EMBL" id="CP138895">
    <property type="protein sequence ID" value="WPK24608.1"/>
    <property type="molecule type" value="Genomic_DNA"/>
</dbReference>
<dbReference type="PANTHER" id="PTHR19315">
    <property type="entry name" value="ER MEMBRANE PROTEIN COMPLEX SUBUNIT 4"/>
    <property type="match status" value="1"/>
</dbReference>
<protein>
    <recommendedName>
        <fullName evidence="3 8">ER membrane protein complex subunit 4</fullName>
    </recommendedName>
</protein>
<organism evidence="10 11">
    <name type="scientific">Australozyma saopauloensis</name>
    <dbReference type="NCBI Taxonomy" id="291208"/>
    <lineage>
        <taxon>Eukaryota</taxon>
        <taxon>Fungi</taxon>
        <taxon>Dikarya</taxon>
        <taxon>Ascomycota</taxon>
        <taxon>Saccharomycotina</taxon>
        <taxon>Pichiomycetes</taxon>
        <taxon>Metschnikowiaceae</taxon>
        <taxon>Australozyma</taxon>
    </lineage>
</organism>
<dbReference type="Pfam" id="PF06417">
    <property type="entry name" value="EMC4"/>
    <property type="match status" value="1"/>
</dbReference>
<evidence type="ECO:0000256" key="3">
    <source>
        <dbReference type="ARBA" id="ARBA00020820"/>
    </source>
</evidence>
<dbReference type="GO" id="GO:0005789">
    <property type="term" value="C:endoplasmic reticulum membrane"/>
    <property type="evidence" value="ECO:0007669"/>
    <property type="project" value="UniProtKB-SubCell"/>
</dbReference>
<dbReference type="RefSeq" id="XP_062876991.1">
    <property type="nucleotide sequence ID" value="XM_063020921.1"/>
</dbReference>
<dbReference type="InterPro" id="IPR009445">
    <property type="entry name" value="TMEM85/Emc4"/>
</dbReference>
<evidence type="ECO:0000256" key="8">
    <source>
        <dbReference type="PIRNR" id="PIRNR017207"/>
    </source>
</evidence>
<proteinExistence type="inferred from homology"/>
<name>A0AAX4H7R9_9ASCO</name>
<evidence type="ECO:0000256" key="2">
    <source>
        <dbReference type="ARBA" id="ARBA00007715"/>
    </source>
</evidence>
<evidence type="ECO:0000256" key="6">
    <source>
        <dbReference type="ARBA" id="ARBA00022989"/>
    </source>
</evidence>
<sequence>MLFRELTNPQVILKPTCEVSSPIGYDPETKLSKLDAKKPSQAQLDKLKVKKAWEFATSPAKSIPMNLIMSYMTGNSLQMIPMMMTFMLLWSPLAAIFNDTNRGFEPFATERNRHELILPKLVFILCHVASILIGVWKLDKMGIIPHKEADWMDWKVPATIAEKLSVSF</sequence>
<keyword evidence="11" id="KW-1185">Reference proteome</keyword>
<evidence type="ECO:0000256" key="1">
    <source>
        <dbReference type="ARBA" id="ARBA00004477"/>
    </source>
</evidence>
<comment type="subcellular location">
    <subcellularLocation>
        <location evidence="1">Endoplasmic reticulum membrane</location>
        <topology evidence="1">Multi-pass membrane protein</topology>
    </subcellularLocation>
</comment>
<dbReference type="Proteomes" id="UP001338582">
    <property type="component" value="Chromosome 2"/>
</dbReference>
<evidence type="ECO:0000256" key="5">
    <source>
        <dbReference type="ARBA" id="ARBA00022824"/>
    </source>
</evidence>
<keyword evidence="6 9" id="KW-1133">Transmembrane helix</keyword>
<dbReference type="KEGG" id="asau:88172952"/>
<keyword evidence="7 8" id="KW-0472">Membrane</keyword>
<dbReference type="AlphaFoldDB" id="A0AAX4H7R9"/>
<keyword evidence="5" id="KW-0256">Endoplasmic reticulum</keyword>